<dbReference type="Pfam" id="PF14279">
    <property type="entry name" value="HNH_5"/>
    <property type="match status" value="1"/>
</dbReference>
<protein>
    <submittedName>
        <fullName evidence="2">HNH endonuclease</fullName>
    </submittedName>
</protein>
<accession>A0ABP7PA52</accession>
<dbReference type="RefSeq" id="WP_344805823.1">
    <property type="nucleotide sequence ID" value="NZ_BAABBO010000009.1"/>
</dbReference>
<keyword evidence="2" id="KW-0378">Hydrolase</keyword>
<dbReference type="Gene3D" id="1.10.30.50">
    <property type="match status" value="1"/>
</dbReference>
<comment type="caution">
    <text evidence="2">The sequence shown here is derived from an EMBL/GenBank/DDBJ whole genome shotgun (WGS) entry which is preliminary data.</text>
</comment>
<feature type="domain" description="HNH nuclease" evidence="1">
    <location>
        <begin position="80"/>
        <end position="133"/>
    </location>
</feature>
<dbReference type="InterPro" id="IPR052892">
    <property type="entry name" value="NA-targeting_endonuclease"/>
</dbReference>
<dbReference type="GO" id="GO:0004519">
    <property type="term" value="F:endonuclease activity"/>
    <property type="evidence" value="ECO:0007669"/>
    <property type="project" value="UniProtKB-KW"/>
</dbReference>
<organism evidence="2 3">
    <name type="scientific">Allohahella marinimesophila</name>
    <dbReference type="NCBI Taxonomy" id="1054972"/>
    <lineage>
        <taxon>Bacteria</taxon>
        <taxon>Pseudomonadati</taxon>
        <taxon>Pseudomonadota</taxon>
        <taxon>Gammaproteobacteria</taxon>
        <taxon>Oceanospirillales</taxon>
        <taxon>Hahellaceae</taxon>
        <taxon>Allohahella</taxon>
    </lineage>
</organism>
<sequence length="184" mass="20892">MSPMLPLVLKITPSGMPQCWIDVYAAVNEITTDRVLYSFGDICSTLHGGINRIGVQSVLEIPQILVGRSNPKVMPTTPSLHNKHLFARDGYRCMYCGDAFPQHLLSRDHIIPISRGGRDIWTNVVAACKRCNNYKGNKMLEECSLELLAVPYRPNRHEYLYLSNRRVLADQMEFLKKGFRNLVA</sequence>
<evidence type="ECO:0000313" key="3">
    <source>
        <dbReference type="Proteomes" id="UP001501337"/>
    </source>
</evidence>
<reference evidence="3" key="1">
    <citation type="journal article" date="2019" name="Int. J. Syst. Evol. Microbiol.">
        <title>The Global Catalogue of Microorganisms (GCM) 10K type strain sequencing project: providing services to taxonomists for standard genome sequencing and annotation.</title>
        <authorList>
            <consortium name="The Broad Institute Genomics Platform"/>
            <consortium name="The Broad Institute Genome Sequencing Center for Infectious Disease"/>
            <person name="Wu L."/>
            <person name="Ma J."/>
        </authorList>
    </citation>
    <scope>NUCLEOTIDE SEQUENCE [LARGE SCALE GENOMIC DNA]</scope>
    <source>
        <strain evidence="3">JCM 17555</strain>
    </source>
</reference>
<dbReference type="PANTHER" id="PTHR33877:SF2">
    <property type="entry name" value="OS07G0170200 PROTEIN"/>
    <property type="match status" value="1"/>
</dbReference>
<proteinExistence type="predicted"/>
<dbReference type="InterPro" id="IPR003615">
    <property type="entry name" value="HNH_nuc"/>
</dbReference>
<dbReference type="SMART" id="SM00507">
    <property type="entry name" value="HNHc"/>
    <property type="match status" value="1"/>
</dbReference>
<name>A0ABP7PA52_9GAMM</name>
<keyword evidence="2" id="KW-0540">Nuclease</keyword>
<dbReference type="InterPro" id="IPR029471">
    <property type="entry name" value="HNH_5"/>
</dbReference>
<evidence type="ECO:0000259" key="1">
    <source>
        <dbReference type="SMART" id="SM00507"/>
    </source>
</evidence>
<keyword evidence="2" id="KW-0255">Endonuclease</keyword>
<keyword evidence="3" id="KW-1185">Reference proteome</keyword>
<gene>
    <name evidence="2" type="ORF">GCM10022278_19810</name>
</gene>
<dbReference type="CDD" id="cd00085">
    <property type="entry name" value="HNHc"/>
    <property type="match status" value="1"/>
</dbReference>
<evidence type="ECO:0000313" key="2">
    <source>
        <dbReference type="EMBL" id="GAA3961809.1"/>
    </source>
</evidence>
<dbReference type="PANTHER" id="PTHR33877">
    <property type="entry name" value="SLL1193 PROTEIN"/>
    <property type="match status" value="1"/>
</dbReference>
<dbReference type="Proteomes" id="UP001501337">
    <property type="component" value="Unassembled WGS sequence"/>
</dbReference>
<dbReference type="EMBL" id="BAABBO010000009">
    <property type="protein sequence ID" value="GAA3961809.1"/>
    <property type="molecule type" value="Genomic_DNA"/>
</dbReference>